<reference evidence="3 4" key="1">
    <citation type="submission" date="2020-03" db="EMBL/GenBank/DDBJ databases">
        <title>Draft Genome Sequence of 2-Methylisoborneol Producing Pseudanabaena yagii Strain GIHE-NHR1 Isolated from North Han River in South Korea.</title>
        <authorList>
            <person name="Jeong J."/>
        </authorList>
    </citation>
    <scope>NUCLEOTIDE SEQUENCE [LARGE SCALE GENOMIC DNA]</scope>
    <source>
        <strain evidence="3 4">GIHE-NHR1</strain>
    </source>
</reference>
<dbReference type="RefSeq" id="WP_169364774.1">
    <property type="nucleotide sequence ID" value="NZ_JAAVJL010000002.1"/>
</dbReference>
<keyword evidence="2" id="KW-1133">Transmembrane helix</keyword>
<accession>A0ABX1LXU9</accession>
<keyword evidence="4" id="KW-1185">Reference proteome</keyword>
<feature type="region of interest" description="Disordered" evidence="1">
    <location>
        <begin position="39"/>
        <end position="90"/>
    </location>
</feature>
<protein>
    <submittedName>
        <fullName evidence="3">DUF342 domain-containing protein</fullName>
    </submittedName>
</protein>
<sequence length="145" mass="17104">MTEISDWSDLEIQLQETREFLEKIEQRLHQVRRDLREKQELEAQQEQMRSQIQEIADASPRNSSNSRNSKIRRKPKSQNGRSPVHPLQESLHQQLEEINNRLEQIEAELESRLISWSSFREIFWQVVRFVGIGIVIGVILRSCAG</sequence>
<comment type="caution">
    <text evidence="3">The sequence shown here is derived from an EMBL/GenBank/DDBJ whole genome shotgun (WGS) entry which is preliminary data.</text>
</comment>
<keyword evidence="2" id="KW-0472">Membrane</keyword>
<evidence type="ECO:0000313" key="4">
    <source>
        <dbReference type="Proteomes" id="UP000738376"/>
    </source>
</evidence>
<feature type="compositionally biased region" description="Polar residues" evidence="1">
    <location>
        <begin position="42"/>
        <end position="53"/>
    </location>
</feature>
<organism evidence="3 4">
    <name type="scientific">Pseudanabaena yagii GIHE-NHR1</name>
    <dbReference type="NCBI Taxonomy" id="2722753"/>
    <lineage>
        <taxon>Bacteria</taxon>
        <taxon>Bacillati</taxon>
        <taxon>Cyanobacteriota</taxon>
        <taxon>Cyanophyceae</taxon>
        <taxon>Pseudanabaenales</taxon>
        <taxon>Pseudanabaenaceae</taxon>
        <taxon>Pseudanabaena</taxon>
        <taxon>Pseudanabaena yagii</taxon>
    </lineage>
</organism>
<dbReference type="Proteomes" id="UP000738376">
    <property type="component" value="Unassembled WGS sequence"/>
</dbReference>
<evidence type="ECO:0000256" key="1">
    <source>
        <dbReference type="SAM" id="MobiDB-lite"/>
    </source>
</evidence>
<keyword evidence="2" id="KW-0812">Transmembrane</keyword>
<feature type="transmembrane region" description="Helical" evidence="2">
    <location>
        <begin position="122"/>
        <end position="140"/>
    </location>
</feature>
<evidence type="ECO:0000256" key="2">
    <source>
        <dbReference type="SAM" id="Phobius"/>
    </source>
</evidence>
<name>A0ABX1LXU9_9CYAN</name>
<feature type="compositionally biased region" description="Low complexity" evidence="1">
    <location>
        <begin position="59"/>
        <end position="68"/>
    </location>
</feature>
<dbReference type="EMBL" id="JAAVJL010000002">
    <property type="protein sequence ID" value="NMF59786.1"/>
    <property type="molecule type" value="Genomic_DNA"/>
</dbReference>
<gene>
    <name evidence="3" type="ORF">HC246_17615</name>
</gene>
<evidence type="ECO:0000313" key="3">
    <source>
        <dbReference type="EMBL" id="NMF59786.1"/>
    </source>
</evidence>
<proteinExistence type="predicted"/>